<evidence type="ECO:0000313" key="3">
    <source>
        <dbReference type="EMBL" id="SCV05492.1"/>
    </source>
</evidence>
<feature type="region of interest" description="Disordered" evidence="1">
    <location>
        <begin position="122"/>
        <end position="157"/>
    </location>
</feature>
<dbReference type="Pfam" id="PF09949">
    <property type="entry name" value="APP1_cat"/>
    <property type="match status" value="1"/>
</dbReference>
<evidence type="ECO:0000256" key="1">
    <source>
        <dbReference type="SAM" id="MobiDB-lite"/>
    </source>
</evidence>
<dbReference type="InterPro" id="IPR052935">
    <property type="entry name" value="Mg2+_PAP"/>
</dbReference>
<dbReference type="InterPro" id="IPR019236">
    <property type="entry name" value="APP1_cat"/>
</dbReference>
<keyword evidence="4" id="KW-1185">Reference proteome</keyword>
<sequence length="591" mass="66662">MSGNDDARANPSLNKRQRLLNIMRTTRDVYVPTFTTTMSQLKSDASSTIKSYYDASGAPGTSSGAPLWPADMKTLVYPSYTRLEDGGRFETHIRGLVFTPGTMNRKSRLILSLCRQLIRPSSPTEKTAIDEQSETRSTDSQSTFDSASNHSSLALDSSEENTLRSRIAGFLQKHIMGVNLAINISDGYAQEECTYVATDSWGNYNVKVVTQFKPENIDVKIDVPDGMLVNCPINIVENSGFALISDVDDTIKHTGVTGDKRSLFTNVFVHELKTWSIPGMPIWYNTLKDAEKVDFFYVSNSPFQIYPLLDDYISQNFPPGPLFLKQYSGNLMSSLMSSSAKRKLGSILSILKDFPQKRFILVGDSGERDLEAYTEAVKQFPTQIAAIYIRCCKQSMSDVVINDLKVVQELNYMIETKYYKEIKSDSVGLHPNLVRRQESSDHNNIPDLIQFDENSKGAPIKPQKKPTLSKSQQVDIDRSRRNAPSLPPRKHATFPVRDKDSLTFNRSATDDIIYCTPSSQNDYGTYSTFFDSRADSWRQRVMHTILELKSSGANVRLQFFTQPELCLEDSIEIIRREKEKSLQQKPFIGNS</sequence>
<evidence type="ECO:0000313" key="4">
    <source>
        <dbReference type="Proteomes" id="UP000189911"/>
    </source>
</evidence>
<dbReference type="PANTHER" id="PTHR28208">
    <property type="entry name" value="PHOSPHATIDATE PHOSPHATASE APP1"/>
    <property type="match status" value="1"/>
</dbReference>
<gene>
    <name evidence="3" type="ORF">LANO_0H08680G</name>
</gene>
<dbReference type="GO" id="GO:0030479">
    <property type="term" value="C:actin cortical patch"/>
    <property type="evidence" value="ECO:0007669"/>
    <property type="project" value="TreeGrafter"/>
</dbReference>
<dbReference type="EMBL" id="LT598447">
    <property type="protein sequence ID" value="SCV05492.1"/>
    <property type="molecule type" value="Genomic_DNA"/>
</dbReference>
<feature type="region of interest" description="Disordered" evidence="1">
    <location>
        <begin position="437"/>
        <end position="495"/>
    </location>
</feature>
<evidence type="ECO:0000259" key="2">
    <source>
        <dbReference type="Pfam" id="PF09949"/>
    </source>
</evidence>
<dbReference type="AlphaFoldDB" id="A0A1G4KLN7"/>
<proteinExistence type="predicted"/>
<protein>
    <submittedName>
        <fullName evidence="3">LANO_0H08680g1_1</fullName>
    </submittedName>
</protein>
<dbReference type="OrthoDB" id="541883at2759"/>
<dbReference type="Proteomes" id="UP000189911">
    <property type="component" value="Chromosome H"/>
</dbReference>
<name>A0A1G4KLN7_9SACH</name>
<feature type="compositionally biased region" description="Basic and acidic residues" evidence="1">
    <location>
        <begin position="127"/>
        <end position="137"/>
    </location>
</feature>
<dbReference type="GO" id="GO:0008195">
    <property type="term" value="F:phosphatidate phosphatase activity"/>
    <property type="evidence" value="ECO:0007669"/>
    <property type="project" value="InterPro"/>
</dbReference>
<feature type="compositionally biased region" description="Polar residues" evidence="1">
    <location>
        <begin position="138"/>
        <end position="155"/>
    </location>
</feature>
<organism evidence="3 4">
    <name type="scientific">Lachancea nothofagi CBS 11611</name>
    <dbReference type="NCBI Taxonomy" id="1266666"/>
    <lineage>
        <taxon>Eukaryota</taxon>
        <taxon>Fungi</taxon>
        <taxon>Dikarya</taxon>
        <taxon>Ascomycota</taxon>
        <taxon>Saccharomycotina</taxon>
        <taxon>Saccharomycetes</taxon>
        <taxon>Saccharomycetales</taxon>
        <taxon>Saccharomycetaceae</taxon>
        <taxon>Lachancea</taxon>
    </lineage>
</organism>
<reference evidence="4" key="1">
    <citation type="submission" date="2016-03" db="EMBL/GenBank/DDBJ databases">
        <authorList>
            <person name="Devillers Hugo."/>
        </authorList>
    </citation>
    <scope>NUCLEOTIDE SEQUENCE [LARGE SCALE GENOMIC DNA]</scope>
</reference>
<accession>A0A1G4KLN7</accession>
<feature type="domain" description="Phosphatidate phosphatase APP1 catalytic" evidence="2">
    <location>
        <begin position="242"/>
        <end position="391"/>
    </location>
</feature>
<dbReference type="PANTHER" id="PTHR28208:SF3">
    <property type="entry name" value="PHOSPHATIDATE PHOSPHATASE APP1"/>
    <property type="match status" value="1"/>
</dbReference>